<sequence length="138" mass="15304">MVSLFYLGLLFLIMIHIALMDSSSAYAHQYDQDNSSLLSGGRKMMMMMREENNNIAGGAVAVAVAGIPKISGKDHIKASNDHQYSLLGMSQQTLNSQEATDETRRLVEAAKEIVSLMHKDYKGMGRRKPPINNHEPSH</sequence>
<evidence type="ECO:0000313" key="3">
    <source>
        <dbReference type="Proteomes" id="UP000596661"/>
    </source>
</evidence>
<dbReference type="GO" id="GO:0010082">
    <property type="term" value="P:regulation of root meristem growth"/>
    <property type="evidence" value="ECO:0007669"/>
    <property type="project" value="InterPro"/>
</dbReference>
<dbReference type="InterPro" id="IPR038804">
    <property type="entry name" value="RGF3"/>
</dbReference>
<dbReference type="OrthoDB" id="1156795at2759"/>
<accession>A0A803QKK0</accession>
<dbReference type="AlphaFoldDB" id="A0A803QKK0"/>
<reference evidence="2" key="1">
    <citation type="submission" date="2021-03" db="UniProtKB">
        <authorList>
            <consortium name="EnsemblPlants"/>
        </authorList>
    </citation>
    <scope>IDENTIFICATION</scope>
</reference>
<dbReference type="Gramene" id="evm.model.10.1684">
    <property type="protein sequence ID" value="cds.evm.model.10.1684"/>
    <property type="gene ID" value="evm.TU.10.1684"/>
</dbReference>
<dbReference type="PANTHER" id="PTHR36313:SF7">
    <property type="entry name" value="OS09G0474600 PROTEIN"/>
    <property type="match status" value="1"/>
</dbReference>
<protein>
    <submittedName>
        <fullName evidence="2">Uncharacterized protein</fullName>
    </submittedName>
</protein>
<organism evidence="2 3">
    <name type="scientific">Cannabis sativa</name>
    <name type="common">Hemp</name>
    <name type="synonym">Marijuana</name>
    <dbReference type="NCBI Taxonomy" id="3483"/>
    <lineage>
        <taxon>Eukaryota</taxon>
        <taxon>Viridiplantae</taxon>
        <taxon>Streptophyta</taxon>
        <taxon>Embryophyta</taxon>
        <taxon>Tracheophyta</taxon>
        <taxon>Spermatophyta</taxon>
        <taxon>Magnoliopsida</taxon>
        <taxon>eudicotyledons</taxon>
        <taxon>Gunneridae</taxon>
        <taxon>Pentapetalae</taxon>
        <taxon>rosids</taxon>
        <taxon>fabids</taxon>
        <taxon>Rosales</taxon>
        <taxon>Cannabaceae</taxon>
        <taxon>Cannabis</taxon>
    </lineage>
</organism>
<evidence type="ECO:0000256" key="1">
    <source>
        <dbReference type="SAM" id="SignalP"/>
    </source>
</evidence>
<proteinExistence type="predicted"/>
<keyword evidence="1" id="KW-0732">Signal</keyword>
<dbReference type="Proteomes" id="UP000596661">
    <property type="component" value="Unassembled WGS sequence"/>
</dbReference>
<feature type="chain" id="PRO_5030721930" evidence="1">
    <location>
        <begin position="21"/>
        <end position="138"/>
    </location>
</feature>
<dbReference type="PANTHER" id="PTHR36313">
    <property type="entry name" value="ROOT MERISTEM GROWTH FACTOR 2"/>
    <property type="match status" value="1"/>
</dbReference>
<keyword evidence="3" id="KW-1185">Reference proteome</keyword>
<feature type="signal peptide" evidence="1">
    <location>
        <begin position="1"/>
        <end position="20"/>
    </location>
</feature>
<dbReference type="EMBL" id="UZAU01000821">
    <property type="status" value="NOT_ANNOTATED_CDS"/>
    <property type="molecule type" value="Genomic_DNA"/>
</dbReference>
<dbReference type="GO" id="GO:0008083">
    <property type="term" value="F:growth factor activity"/>
    <property type="evidence" value="ECO:0007669"/>
    <property type="project" value="InterPro"/>
</dbReference>
<evidence type="ECO:0000313" key="2">
    <source>
        <dbReference type="EnsemblPlants" id="cds.evm.model.10.1684"/>
    </source>
</evidence>
<name>A0A803QKK0_CANSA</name>
<dbReference type="EnsemblPlants" id="evm.model.10.1684">
    <property type="protein sequence ID" value="cds.evm.model.10.1684"/>
    <property type="gene ID" value="evm.TU.10.1684"/>
</dbReference>